<sequence>MSNQQRRNASEIRVAFKTMTVQELPYKSALAVFEHLWDEANRAAVEVMGTSLMAEYVALLKEMEWWFQAEAKKAQS</sequence>
<dbReference type="Proteomes" id="UP000054683">
    <property type="component" value="Unassembled WGS sequence"/>
</dbReference>
<protein>
    <submittedName>
        <fullName evidence="1">Uncharacterized protein</fullName>
    </submittedName>
</protein>
<evidence type="ECO:0000313" key="1">
    <source>
        <dbReference type="EMBL" id="SAL19977.1"/>
    </source>
</evidence>
<dbReference type="RefSeq" id="WP_062083300.1">
    <property type="nucleotide sequence ID" value="NZ_FCOK02000005.1"/>
</dbReference>
<organism evidence="1 2">
    <name type="scientific">Caballeronia udeis</name>
    <dbReference type="NCBI Taxonomy" id="1232866"/>
    <lineage>
        <taxon>Bacteria</taxon>
        <taxon>Pseudomonadati</taxon>
        <taxon>Pseudomonadota</taxon>
        <taxon>Betaproteobacteria</taxon>
        <taxon>Burkholderiales</taxon>
        <taxon>Burkholderiaceae</taxon>
        <taxon>Caballeronia</taxon>
    </lineage>
</organism>
<proteinExistence type="predicted"/>
<dbReference type="EMBL" id="FCOK02000005">
    <property type="protein sequence ID" value="SAL19977.1"/>
    <property type="molecule type" value="Genomic_DNA"/>
</dbReference>
<name>A0A158FJU6_9BURK</name>
<gene>
    <name evidence="1" type="ORF">AWB69_01279</name>
</gene>
<dbReference type="AlphaFoldDB" id="A0A158FJU6"/>
<accession>A0A158FJU6</accession>
<evidence type="ECO:0000313" key="2">
    <source>
        <dbReference type="Proteomes" id="UP000054683"/>
    </source>
</evidence>
<reference evidence="1 2" key="1">
    <citation type="submission" date="2016-01" db="EMBL/GenBank/DDBJ databases">
        <authorList>
            <person name="Oliw E.H."/>
        </authorList>
    </citation>
    <scope>NUCLEOTIDE SEQUENCE [LARGE SCALE GENOMIC DNA]</scope>
    <source>
        <strain evidence="1">LMG 27134</strain>
    </source>
</reference>